<gene>
    <name evidence="2" type="ORF">SO3561_06143</name>
</gene>
<dbReference type="Proteomes" id="UP000217446">
    <property type="component" value="Unassembled WGS sequence"/>
</dbReference>
<accession>A0A250VKC1</accession>
<feature type="region of interest" description="Disordered" evidence="1">
    <location>
        <begin position="56"/>
        <end position="83"/>
    </location>
</feature>
<reference evidence="3" key="1">
    <citation type="submission" date="2017-05" db="EMBL/GenBank/DDBJ databases">
        <title>Streptomyces olivochromogenes NBRC 3561 whole genome shotgun sequence.</title>
        <authorList>
            <person name="Dohra H."/>
            <person name="Kodani S."/>
        </authorList>
    </citation>
    <scope>NUCLEOTIDE SEQUENCE [LARGE SCALE GENOMIC DNA]</scope>
    <source>
        <strain evidence="3">NBRC 3561</strain>
    </source>
</reference>
<dbReference type="AlphaFoldDB" id="A0A250VKC1"/>
<dbReference type="STRING" id="1963.AQJ27_35560"/>
<sequence>MCAEEIDLAVQYGKRVIPLFHRPVPRQDMPKALAAHHRTEGGDLDRAECERAATQRAAARQEPQERQALAGREHRGRAPTPTELHREYLARGRAAAHQTHSRKLATRAEDALKDQLALGLLLGREAADEQPTVEAGRALLTAPRTRPLMVRFLDALAGVPAGDRGSR</sequence>
<proteinExistence type="predicted"/>
<name>A0A250VKC1_STROL</name>
<evidence type="ECO:0000256" key="1">
    <source>
        <dbReference type="SAM" id="MobiDB-lite"/>
    </source>
</evidence>
<evidence type="ECO:0000313" key="3">
    <source>
        <dbReference type="Proteomes" id="UP000217446"/>
    </source>
</evidence>
<protein>
    <submittedName>
        <fullName evidence="2">Uncharacterized protein</fullName>
    </submittedName>
</protein>
<organism evidence="2 3">
    <name type="scientific">Streptomyces olivochromogenes</name>
    <dbReference type="NCBI Taxonomy" id="1963"/>
    <lineage>
        <taxon>Bacteria</taxon>
        <taxon>Bacillati</taxon>
        <taxon>Actinomycetota</taxon>
        <taxon>Actinomycetes</taxon>
        <taxon>Kitasatosporales</taxon>
        <taxon>Streptomycetaceae</taxon>
        <taxon>Streptomyces</taxon>
    </lineage>
</organism>
<comment type="caution">
    <text evidence="2">The sequence shown here is derived from an EMBL/GenBank/DDBJ whole genome shotgun (WGS) entry which is preliminary data.</text>
</comment>
<feature type="compositionally biased region" description="Low complexity" evidence="1">
    <location>
        <begin position="56"/>
        <end position="70"/>
    </location>
</feature>
<evidence type="ECO:0000313" key="2">
    <source>
        <dbReference type="EMBL" id="GAX54591.1"/>
    </source>
</evidence>
<dbReference type="EMBL" id="BDQI01000014">
    <property type="protein sequence ID" value="GAX54591.1"/>
    <property type="molecule type" value="Genomic_DNA"/>
</dbReference>
<keyword evidence="3" id="KW-1185">Reference proteome</keyword>